<evidence type="ECO:0000256" key="2">
    <source>
        <dbReference type="ARBA" id="ARBA00022691"/>
    </source>
</evidence>
<dbReference type="InterPro" id="IPR007197">
    <property type="entry name" value="rSAM"/>
</dbReference>
<comment type="cofactor">
    <cofactor evidence="6">
        <name>[4Fe-4S] cluster</name>
        <dbReference type="ChEBI" id="CHEBI:49883"/>
    </cofactor>
    <text evidence="6">Binds 1 [4Fe-4S] cluster. The cluster is coordinated with 3 cysteines and an exchangeable S-adenosyl-L-methionine.</text>
</comment>
<dbReference type="PANTHER" id="PTHR30352:SF22">
    <property type="entry name" value="PYRUVATE FORMATE-LYASE ACTIVATING ENZYME HOMOLOG"/>
    <property type="match status" value="1"/>
</dbReference>
<evidence type="ECO:0000256" key="5">
    <source>
        <dbReference type="ARBA" id="ARBA00023014"/>
    </source>
</evidence>
<dbReference type="InterPro" id="IPR058240">
    <property type="entry name" value="rSAM_sf"/>
</dbReference>
<evidence type="ECO:0000256" key="4">
    <source>
        <dbReference type="ARBA" id="ARBA00023004"/>
    </source>
</evidence>
<dbReference type="SUPFAM" id="SSF102114">
    <property type="entry name" value="Radical SAM enzymes"/>
    <property type="match status" value="1"/>
</dbReference>
<evidence type="ECO:0000259" key="7">
    <source>
        <dbReference type="Pfam" id="PF04055"/>
    </source>
</evidence>
<dbReference type="GO" id="GO:0003824">
    <property type="term" value="F:catalytic activity"/>
    <property type="evidence" value="ECO:0007669"/>
    <property type="project" value="InterPro"/>
</dbReference>
<reference evidence="8" key="1">
    <citation type="journal article" date="2020" name="mSystems">
        <title>Genome- and Community-Level Interaction Insights into Carbon Utilization and Element Cycling Functions of Hydrothermarchaeota in Hydrothermal Sediment.</title>
        <authorList>
            <person name="Zhou Z."/>
            <person name="Liu Y."/>
            <person name="Xu W."/>
            <person name="Pan J."/>
            <person name="Luo Z.H."/>
            <person name="Li M."/>
        </authorList>
    </citation>
    <scope>NUCLEOTIDE SEQUENCE [LARGE SCALE GENOMIC DNA]</scope>
    <source>
        <strain evidence="8">SpSt-587</strain>
    </source>
</reference>
<dbReference type="InterPro" id="IPR016431">
    <property type="entry name" value="Pyrv-formate_lyase-activ_prd"/>
</dbReference>
<dbReference type="EMBL" id="DSYZ01000156">
    <property type="protein sequence ID" value="HGT83718.1"/>
    <property type="molecule type" value="Genomic_DNA"/>
</dbReference>
<comment type="caution">
    <text evidence="8">The sequence shown here is derived from an EMBL/GenBank/DDBJ whole genome shotgun (WGS) entry which is preliminary data.</text>
</comment>
<dbReference type="InterPro" id="IPR013785">
    <property type="entry name" value="Aldolase_TIM"/>
</dbReference>
<evidence type="ECO:0000256" key="3">
    <source>
        <dbReference type="ARBA" id="ARBA00022723"/>
    </source>
</evidence>
<dbReference type="Pfam" id="PF04055">
    <property type="entry name" value="Radical_SAM"/>
    <property type="match status" value="1"/>
</dbReference>
<feature type="binding site" evidence="6">
    <location>
        <position position="100"/>
    </location>
    <ligand>
        <name>[4Fe-4S] cluster</name>
        <dbReference type="ChEBI" id="CHEBI:49883"/>
        <note>4Fe-4S-S-AdoMet</note>
    </ligand>
</feature>
<feature type="domain" description="Radical SAM core" evidence="7">
    <location>
        <begin position="96"/>
        <end position="255"/>
    </location>
</feature>
<dbReference type="CDD" id="cd01335">
    <property type="entry name" value="Radical_SAM"/>
    <property type="match status" value="1"/>
</dbReference>
<keyword evidence="5 6" id="KW-0411">Iron-sulfur</keyword>
<dbReference type="GO" id="GO:0046872">
    <property type="term" value="F:metal ion binding"/>
    <property type="evidence" value="ECO:0007669"/>
    <property type="project" value="UniProtKB-KW"/>
</dbReference>
<dbReference type="InterPro" id="IPR034457">
    <property type="entry name" value="Organic_radical-activating"/>
</dbReference>
<evidence type="ECO:0000313" key="8">
    <source>
        <dbReference type="EMBL" id="HGT83718.1"/>
    </source>
</evidence>
<gene>
    <name evidence="8" type="ORF">ENT52_08360</name>
</gene>
<keyword evidence="3 6" id="KW-0479">Metal-binding</keyword>
<sequence>MDCVFCGKRAPSKFLSLCVDCAKSEKALVIAEKLHQRKGGNVKACKLCANECKGLALCGKPIYGNLIYYEDPLPTNCCNAWFCEGSRLSGTNLAVFYYGCNFDCVFCQNWSHKNVNRRFVSLEELLSVIEKRRIRCICHFGGSPEPQLPFALKFSRKALEKRSDLMICWEWNGAGNTSLALKAAELSSKSNGTVKFDLKAWNENLHVLLTGRNPERVRKNFEIIGEKFPEVLSATTLLVPYYVDEKEVEEIASFIASVNENIPYSLLVFHPDYLLRDLPITPREQVFNCFKTAKKFLKNVNIGNLHLLGL</sequence>
<evidence type="ECO:0000256" key="6">
    <source>
        <dbReference type="PIRSR" id="PIRSR004869-50"/>
    </source>
</evidence>
<keyword evidence="1" id="KW-0004">4Fe-4S</keyword>
<dbReference type="AlphaFoldDB" id="A0A7J3M4R2"/>
<evidence type="ECO:0000256" key="1">
    <source>
        <dbReference type="ARBA" id="ARBA00022485"/>
    </source>
</evidence>
<dbReference type="SFLD" id="SFLDS00029">
    <property type="entry name" value="Radical_SAM"/>
    <property type="match status" value="1"/>
</dbReference>
<dbReference type="PANTHER" id="PTHR30352">
    <property type="entry name" value="PYRUVATE FORMATE-LYASE-ACTIVATING ENZYME"/>
    <property type="match status" value="1"/>
</dbReference>
<protein>
    <submittedName>
        <fullName evidence="8">Radical SAM protein</fullName>
    </submittedName>
</protein>
<accession>A0A7J3M4R2</accession>
<organism evidence="8">
    <name type="scientific">Archaeoglobus fulgidus</name>
    <dbReference type="NCBI Taxonomy" id="2234"/>
    <lineage>
        <taxon>Archaea</taxon>
        <taxon>Methanobacteriati</taxon>
        <taxon>Methanobacteriota</taxon>
        <taxon>Archaeoglobi</taxon>
        <taxon>Archaeoglobales</taxon>
        <taxon>Archaeoglobaceae</taxon>
        <taxon>Archaeoglobus</taxon>
    </lineage>
</organism>
<keyword evidence="4 6" id="KW-0408">Iron</keyword>
<dbReference type="Gene3D" id="3.20.20.70">
    <property type="entry name" value="Aldolase class I"/>
    <property type="match status" value="1"/>
</dbReference>
<feature type="binding site" evidence="6">
    <location>
        <position position="104"/>
    </location>
    <ligand>
        <name>[4Fe-4S] cluster</name>
        <dbReference type="ChEBI" id="CHEBI:49883"/>
        <note>4Fe-4S-S-AdoMet</note>
    </ligand>
</feature>
<feature type="binding site" evidence="6">
    <location>
        <position position="107"/>
    </location>
    <ligand>
        <name>[4Fe-4S] cluster</name>
        <dbReference type="ChEBI" id="CHEBI:49883"/>
        <note>4Fe-4S-S-AdoMet</note>
    </ligand>
</feature>
<keyword evidence="2 6" id="KW-0949">S-adenosyl-L-methionine</keyword>
<dbReference type="PIRSF" id="PIRSF004869">
    <property type="entry name" value="PflX_prd"/>
    <property type="match status" value="1"/>
</dbReference>
<dbReference type="GO" id="GO:0051539">
    <property type="term" value="F:4 iron, 4 sulfur cluster binding"/>
    <property type="evidence" value="ECO:0007669"/>
    <property type="project" value="UniProtKB-KW"/>
</dbReference>
<name>A0A7J3M4R2_ARCFL</name>
<proteinExistence type="predicted"/>